<evidence type="ECO:0000313" key="3">
    <source>
        <dbReference type="Proteomes" id="UP001280121"/>
    </source>
</evidence>
<gene>
    <name evidence="2" type="ORF">Ddye_005505</name>
</gene>
<sequence>MKLLSVLLAFKIVEAWKAAAQLLFTVMIIYAYIVLSTSASSVLLRPWFIVLVLAEAIERLSGVALGVAM</sequence>
<keyword evidence="3" id="KW-1185">Reference proteome</keyword>
<keyword evidence="1" id="KW-0812">Transmembrane</keyword>
<name>A0AAD9XGN3_9ROSI</name>
<dbReference type="Proteomes" id="UP001280121">
    <property type="component" value="Unassembled WGS sequence"/>
</dbReference>
<evidence type="ECO:0000256" key="1">
    <source>
        <dbReference type="SAM" id="Phobius"/>
    </source>
</evidence>
<keyword evidence="1" id="KW-1133">Transmembrane helix</keyword>
<dbReference type="AlphaFoldDB" id="A0AAD9XGN3"/>
<keyword evidence="1" id="KW-0472">Membrane</keyword>
<protein>
    <submittedName>
        <fullName evidence="2">Uncharacterized protein</fullName>
    </submittedName>
</protein>
<proteinExistence type="predicted"/>
<organism evidence="2 3">
    <name type="scientific">Dipteronia dyeriana</name>
    <dbReference type="NCBI Taxonomy" id="168575"/>
    <lineage>
        <taxon>Eukaryota</taxon>
        <taxon>Viridiplantae</taxon>
        <taxon>Streptophyta</taxon>
        <taxon>Embryophyta</taxon>
        <taxon>Tracheophyta</taxon>
        <taxon>Spermatophyta</taxon>
        <taxon>Magnoliopsida</taxon>
        <taxon>eudicotyledons</taxon>
        <taxon>Gunneridae</taxon>
        <taxon>Pentapetalae</taxon>
        <taxon>rosids</taxon>
        <taxon>malvids</taxon>
        <taxon>Sapindales</taxon>
        <taxon>Sapindaceae</taxon>
        <taxon>Hippocastanoideae</taxon>
        <taxon>Acereae</taxon>
        <taxon>Dipteronia</taxon>
    </lineage>
</organism>
<dbReference type="EMBL" id="JANJYI010000002">
    <property type="protein sequence ID" value="KAK2658972.1"/>
    <property type="molecule type" value="Genomic_DNA"/>
</dbReference>
<comment type="caution">
    <text evidence="2">The sequence shown here is derived from an EMBL/GenBank/DDBJ whole genome shotgun (WGS) entry which is preliminary data.</text>
</comment>
<evidence type="ECO:0000313" key="2">
    <source>
        <dbReference type="EMBL" id="KAK2658972.1"/>
    </source>
</evidence>
<accession>A0AAD9XGN3</accession>
<feature type="transmembrane region" description="Helical" evidence="1">
    <location>
        <begin position="25"/>
        <end position="44"/>
    </location>
</feature>
<reference evidence="2" key="1">
    <citation type="journal article" date="2023" name="Plant J.">
        <title>Genome sequences and population genomics provide insights into the demographic history, inbreeding, and mutation load of two 'living fossil' tree species of Dipteronia.</title>
        <authorList>
            <person name="Feng Y."/>
            <person name="Comes H.P."/>
            <person name="Chen J."/>
            <person name="Zhu S."/>
            <person name="Lu R."/>
            <person name="Zhang X."/>
            <person name="Li P."/>
            <person name="Qiu J."/>
            <person name="Olsen K.M."/>
            <person name="Qiu Y."/>
        </authorList>
    </citation>
    <scope>NUCLEOTIDE SEQUENCE</scope>
    <source>
        <strain evidence="2">KIB01</strain>
    </source>
</reference>